<protein>
    <submittedName>
        <fullName evidence="1">Uncharacterized protein</fullName>
    </submittedName>
</protein>
<reference evidence="1" key="1">
    <citation type="submission" date="2014-07" db="EMBL/GenBank/DDBJ databases">
        <title>Identification of a novel salt tolerance gene in wild soybean by whole-genome sequencing.</title>
        <authorList>
            <person name="Lam H.-M."/>
            <person name="Qi X."/>
            <person name="Li M.-W."/>
            <person name="Liu X."/>
            <person name="Xie M."/>
            <person name="Ni M."/>
            <person name="Xu X."/>
        </authorList>
    </citation>
    <scope>NUCLEOTIDE SEQUENCE [LARGE SCALE GENOMIC DNA]</scope>
    <source>
        <tissue evidence="1">Root</tissue>
    </source>
</reference>
<gene>
    <name evidence="1" type="ORF">glysoja_027639</name>
</gene>
<accession>A0A0B2QK31</accession>
<organism evidence="1">
    <name type="scientific">Glycine soja</name>
    <name type="common">Wild soybean</name>
    <dbReference type="NCBI Taxonomy" id="3848"/>
    <lineage>
        <taxon>Eukaryota</taxon>
        <taxon>Viridiplantae</taxon>
        <taxon>Streptophyta</taxon>
        <taxon>Embryophyta</taxon>
        <taxon>Tracheophyta</taxon>
        <taxon>Spermatophyta</taxon>
        <taxon>Magnoliopsida</taxon>
        <taxon>eudicotyledons</taxon>
        <taxon>Gunneridae</taxon>
        <taxon>Pentapetalae</taxon>
        <taxon>rosids</taxon>
        <taxon>fabids</taxon>
        <taxon>Fabales</taxon>
        <taxon>Fabaceae</taxon>
        <taxon>Papilionoideae</taxon>
        <taxon>50 kb inversion clade</taxon>
        <taxon>NPAAA clade</taxon>
        <taxon>indigoferoid/millettioid clade</taxon>
        <taxon>Phaseoleae</taxon>
        <taxon>Glycine</taxon>
        <taxon>Glycine subgen. Soja</taxon>
    </lineage>
</organism>
<dbReference type="AlphaFoldDB" id="A0A0B2QK31"/>
<dbReference type="EMBL" id="KN657593">
    <property type="protein sequence ID" value="KHN21755.1"/>
    <property type="molecule type" value="Genomic_DNA"/>
</dbReference>
<dbReference type="Proteomes" id="UP000053555">
    <property type="component" value="Unassembled WGS sequence"/>
</dbReference>
<name>A0A0B2QK31_GLYSO</name>
<evidence type="ECO:0000313" key="1">
    <source>
        <dbReference type="EMBL" id="KHN21755.1"/>
    </source>
</evidence>
<proteinExistence type="predicted"/>
<sequence>MDKLTFASLHLEKWVVSSLSTQKAKCLSNLCKSPRCAYKFHLMYAGCTVLTA</sequence>